<protein>
    <submittedName>
        <fullName evidence="1">Substrate-binding periplasmic protein</fullName>
    </submittedName>
</protein>
<accession>A0ABV4VIX5</accession>
<dbReference type="Proteomes" id="UP001576708">
    <property type="component" value="Unassembled WGS sequence"/>
</dbReference>
<reference evidence="1 2" key="1">
    <citation type="submission" date="2024-09" db="EMBL/GenBank/DDBJ databases">
        <authorList>
            <person name="Zhang Y."/>
        </authorList>
    </citation>
    <scope>NUCLEOTIDE SEQUENCE [LARGE SCALE GENOMIC DNA]</scope>
    <source>
        <strain evidence="1 2">ZJ318</strain>
    </source>
</reference>
<keyword evidence="2" id="KW-1185">Reference proteome</keyword>
<dbReference type="EMBL" id="JBHFGU010000003">
    <property type="protein sequence ID" value="MFB2620263.1"/>
    <property type="molecule type" value="Genomic_DNA"/>
</dbReference>
<comment type="caution">
    <text evidence="1">The sequence shown here is derived from an EMBL/GenBank/DDBJ whole genome shotgun (WGS) entry which is preliminary data.</text>
</comment>
<organism evidence="1 2">
    <name type="scientific">Shewanella mangrovisoli</name>
    <dbReference type="NCBI Taxonomy" id="2864211"/>
    <lineage>
        <taxon>Bacteria</taxon>
        <taxon>Pseudomonadati</taxon>
        <taxon>Pseudomonadota</taxon>
        <taxon>Gammaproteobacteria</taxon>
        <taxon>Alteromonadales</taxon>
        <taxon>Shewanellaceae</taxon>
        <taxon>Shewanella</taxon>
    </lineage>
</organism>
<proteinExistence type="predicted"/>
<dbReference type="RefSeq" id="WP_342201641.1">
    <property type="nucleotide sequence ID" value="NZ_JBCATE010000003.1"/>
</dbReference>
<gene>
    <name evidence="1" type="ORF">ACE02W_10640</name>
</gene>
<name>A0ABV4VIX5_9GAMM</name>
<evidence type="ECO:0000313" key="2">
    <source>
        <dbReference type="Proteomes" id="UP001576708"/>
    </source>
</evidence>
<sequence length="276" mass="31609">MDTPSHAEGNMAYLLKMLLGISLSLALCLPIKANDDTSAETLTTGNLPTITMAFYEDPSDNLYFRWGELIYTEAFARLGYQFRYQVVPPIRASMMADTGKVDGEPARVFAYGLKYKNLIRVEEPILESKLTAYAINPNIQLTDWGSLLNHPYRIEYYRGIFYIEQKLEGLVPADRLTTSSSPINSFRRMQRDRIDIYIDTEAIGKNVLQHAEFQHSKIHPVGELEELISFGYLHKRHKALAVKLSATLKQMKQEGLFERYKQQAHTEIDQSIAHEQ</sequence>
<dbReference type="Gene3D" id="3.40.190.10">
    <property type="entry name" value="Periplasmic binding protein-like II"/>
    <property type="match status" value="2"/>
</dbReference>
<evidence type="ECO:0000313" key="1">
    <source>
        <dbReference type="EMBL" id="MFB2620263.1"/>
    </source>
</evidence>
<dbReference type="SUPFAM" id="SSF53850">
    <property type="entry name" value="Periplasmic binding protein-like II"/>
    <property type="match status" value="1"/>
</dbReference>